<dbReference type="RefSeq" id="XP_037153539.1">
    <property type="nucleotide sequence ID" value="XM_037301905.1"/>
</dbReference>
<dbReference type="InterPro" id="IPR051104">
    <property type="entry name" value="FAD_monoxygenase"/>
</dbReference>
<evidence type="ECO:0000256" key="2">
    <source>
        <dbReference type="ARBA" id="ARBA00022827"/>
    </source>
</evidence>
<dbReference type="GO" id="GO:0071949">
    <property type="term" value="F:FAD binding"/>
    <property type="evidence" value="ECO:0007669"/>
    <property type="project" value="InterPro"/>
</dbReference>
<protein>
    <recommendedName>
        <fullName evidence="4">FAD-binding domain-containing protein</fullName>
    </recommendedName>
</protein>
<feature type="domain" description="FAD-binding" evidence="4">
    <location>
        <begin position="23"/>
        <end position="379"/>
    </location>
</feature>
<dbReference type="AlphaFoldDB" id="A0A8H6FE29"/>
<evidence type="ECO:0000256" key="1">
    <source>
        <dbReference type="ARBA" id="ARBA00022630"/>
    </source>
</evidence>
<dbReference type="SUPFAM" id="SSF51905">
    <property type="entry name" value="FAD/NAD(P)-binding domain"/>
    <property type="match status" value="1"/>
</dbReference>
<evidence type="ECO:0000259" key="4">
    <source>
        <dbReference type="Pfam" id="PF01494"/>
    </source>
</evidence>
<name>A0A8H6FE29_9LECA</name>
<comment type="caution">
    <text evidence="5">The sequence shown here is derived from an EMBL/GenBank/DDBJ whole genome shotgun (WGS) entry which is preliminary data.</text>
</comment>
<dbReference type="GO" id="GO:0016491">
    <property type="term" value="F:oxidoreductase activity"/>
    <property type="evidence" value="ECO:0007669"/>
    <property type="project" value="UniProtKB-KW"/>
</dbReference>
<dbReference type="PANTHER" id="PTHR46720:SF3">
    <property type="entry name" value="FAD-BINDING DOMAIN-CONTAINING PROTEIN-RELATED"/>
    <property type="match status" value="1"/>
</dbReference>
<keyword evidence="6" id="KW-1185">Reference proteome</keyword>
<dbReference type="GeneID" id="59339446"/>
<organism evidence="5 6">
    <name type="scientific">Letharia lupina</name>
    <dbReference type="NCBI Taxonomy" id="560253"/>
    <lineage>
        <taxon>Eukaryota</taxon>
        <taxon>Fungi</taxon>
        <taxon>Dikarya</taxon>
        <taxon>Ascomycota</taxon>
        <taxon>Pezizomycotina</taxon>
        <taxon>Lecanoromycetes</taxon>
        <taxon>OSLEUM clade</taxon>
        <taxon>Lecanoromycetidae</taxon>
        <taxon>Lecanorales</taxon>
        <taxon>Lecanorineae</taxon>
        <taxon>Parmeliaceae</taxon>
        <taxon>Letharia</taxon>
    </lineage>
</organism>
<dbReference type="Gene3D" id="3.50.50.60">
    <property type="entry name" value="FAD/NAD(P)-binding domain"/>
    <property type="match status" value="1"/>
</dbReference>
<dbReference type="PANTHER" id="PTHR46720">
    <property type="entry name" value="HYDROXYLASE, PUTATIVE (AFU_ORTHOLOGUE AFUA_3G01460)-RELATED"/>
    <property type="match status" value="1"/>
</dbReference>
<accession>A0A8H6FE29</accession>
<dbReference type="InterPro" id="IPR036188">
    <property type="entry name" value="FAD/NAD-bd_sf"/>
</dbReference>
<dbReference type="Proteomes" id="UP000593566">
    <property type="component" value="Unassembled WGS sequence"/>
</dbReference>
<keyword evidence="2" id="KW-0274">FAD</keyword>
<dbReference type="Pfam" id="PF01494">
    <property type="entry name" value="FAD_binding_3"/>
    <property type="match status" value="1"/>
</dbReference>
<keyword evidence="1" id="KW-0285">Flavoprotein</keyword>
<reference evidence="5 6" key="1">
    <citation type="journal article" date="2020" name="Genomics">
        <title>Complete, high-quality genomes from long-read metagenomic sequencing of two wolf lichen thalli reveals enigmatic genome architecture.</title>
        <authorList>
            <person name="McKenzie S.K."/>
            <person name="Walston R.F."/>
            <person name="Allen J.L."/>
        </authorList>
    </citation>
    <scope>NUCLEOTIDE SEQUENCE [LARGE SCALE GENOMIC DNA]</scope>
    <source>
        <strain evidence="5">WasteWater1</strain>
    </source>
</reference>
<evidence type="ECO:0000313" key="6">
    <source>
        <dbReference type="Proteomes" id="UP000593566"/>
    </source>
</evidence>
<dbReference type="SUPFAM" id="SSF54373">
    <property type="entry name" value="FAD-linked reductases, C-terminal domain"/>
    <property type="match status" value="1"/>
</dbReference>
<dbReference type="InterPro" id="IPR002938">
    <property type="entry name" value="FAD-bd"/>
</dbReference>
<sequence length="441" mass="48087">MGIRQYSENMDDAKAASPGKQFNIAVVGGGLSGLSLAIGLTQRGISAQVFEGASSWTDAGAGLVFAKNSMDAMRKISPDIYEAFAKRSSGQGWESKKTTYMDYRNGLTDGELVTSVICANTGQESVHRTLFAKDLVSLLPEGSFHMGKRLVDLTTRDSGRYTLTFADGESADADAVVGGDGIKSKCRQILLGEDSSEATPKYAGEFAYRGMVPMERAVAVLGEEFARNSMVNMGPDCLTTTYPVEKGTLLNLVACRSLEKWEEDEWVVPSSKEAAKSDFAGCGPVMQKVVSMMDKPLKWALFDHPECSTFYKGKFALIGDAAHASTPHQGAGCGQAFEDALVMCNLLADETVQKAEHIQEAFAAYDAIRRPRTLKVVNTSRENGEICMMRGESTGEDFGKIKATLDERFYWIWHEDLDQQVETAKATLHKRLQGSEHNLLA</sequence>
<evidence type="ECO:0000313" key="5">
    <source>
        <dbReference type="EMBL" id="KAF6224479.1"/>
    </source>
</evidence>
<dbReference type="PRINTS" id="PR00420">
    <property type="entry name" value="RNGMNOXGNASE"/>
</dbReference>
<keyword evidence="3" id="KW-0560">Oxidoreductase</keyword>
<dbReference type="EMBL" id="JACCJB010000009">
    <property type="protein sequence ID" value="KAF6224479.1"/>
    <property type="molecule type" value="Genomic_DNA"/>
</dbReference>
<gene>
    <name evidence="5" type="ORF">HO133_011056</name>
</gene>
<proteinExistence type="predicted"/>
<dbReference type="GO" id="GO:0044550">
    <property type="term" value="P:secondary metabolite biosynthetic process"/>
    <property type="evidence" value="ECO:0007669"/>
    <property type="project" value="TreeGrafter"/>
</dbReference>
<evidence type="ECO:0000256" key="3">
    <source>
        <dbReference type="ARBA" id="ARBA00023002"/>
    </source>
</evidence>